<dbReference type="Gene3D" id="3.90.76.10">
    <property type="entry name" value="Dipeptide-binding Protein, Domain 1"/>
    <property type="match status" value="1"/>
</dbReference>
<organism evidence="2 3">
    <name type="scientific">Leifsonia poae</name>
    <dbReference type="NCBI Taxonomy" id="110933"/>
    <lineage>
        <taxon>Bacteria</taxon>
        <taxon>Bacillati</taxon>
        <taxon>Actinomycetota</taxon>
        <taxon>Actinomycetes</taxon>
        <taxon>Micrococcales</taxon>
        <taxon>Microbacteriaceae</taxon>
        <taxon>Leifsonia</taxon>
    </lineage>
</organism>
<dbReference type="Pfam" id="PF00496">
    <property type="entry name" value="SBP_bac_5"/>
    <property type="match status" value="1"/>
</dbReference>
<accession>A0A9W6M071</accession>
<dbReference type="PANTHER" id="PTHR30290">
    <property type="entry name" value="PERIPLASMIC BINDING COMPONENT OF ABC TRANSPORTER"/>
    <property type="match status" value="1"/>
</dbReference>
<protein>
    <submittedName>
        <fullName evidence="2">Peptide ABC transporter substrate-binding protein</fullName>
    </submittedName>
</protein>
<dbReference type="InterPro" id="IPR000914">
    <property type="entry name" value="SBP_5_dom"/>
</dbReference>
<dbReference type="GO" id="GO:1904680">
    <property type="term" value="F:peptide transmembrane transporter activity"/>
    <property type="evidence" value="ECO:0007669"/>
    <property type="project" value="TreeGrafter"/>
</dbReference>
<evidence type="ECO:0000259" key="1">
    <source>
        <dbReference type="Pfam" id="PF00496"/>
    </source>
</evidence>
<dbReference type="GO" id="GO:0015833">
    <property type="term" value="P:peptide transport"/>
    <property type="evidence" value="ECO:0007669"/>
    <property type="project" value="TreeGrafter"/>
</dbReference>
<evidence type="ECO:0000313" key="3">
    <source>
        <dbReference type="Proteomes" id="UP001142372"/>
    </source>
</evidence>
<dbReference type="InterPro" id="IPR030678">
    <property type="entry name" value="Peptide/Ni-bd"/>
</dbReference>
<dbReference type="EMBL" id="BSEN01000006">
    <property type="protein sequence ID" value="GLJ76427.1"/>
    <property type="molecule type" value="Genomic_DNA"/>
</dbReference>
<reference evidence="2" key="1">
    <citation type="journal article" date="2014" name="Int. J. Syst. Evol. Microbiol.">
        <title>Complete genome sequence of Corynebacterium casei LMG S-19264T (=DSM 44701T), isolated from a smear-ripened cheese.</title>
        <authorList>
            <consortium name="US DOE Joint Genome Institute (JGI-PGF)"/>
            <person name="Walter F."/>
            <person name="Albersmeier A."/>
            <person name="Kalinowski J."/>
            <person name="Ruckert C."/>
        </authorList>
    </citation>
    <scope>NUCLEOTIDE SEQUENCE</scope>
    <source>
        <strain evidence="2">VKM Ac-1401</strain>
    </source>
</reference>
<comment type="caution">
    <text evidence="2">The sequence shown here is derived from an EMBL/GenBank/DDBJ whole genome shotgun (WGS) entry which is preliminary data.</text>
</comment>
<evidence type="ECO:0000313" key="2">
    <source>
        <dbReference type="EMBL" id="GLJ76427.1"/>
    </source>
</evidence>
<dbReference type="InterPro" id="IPR039424">
    <property type="entry name" value="SBP_5"/>
</dbReference>
<dbReference type="RefSeq" id="WP_271177076.1">
    <property type="nucleotide sequence ID" value="NZ_BAAAJO010000005.1"/>
</dbReference>
<proteinExistence type="predicted"/>
<keyword evidence="3" id="KW-1185">Reference proteome</keyword>
<dbReference type="Gene3D" id="3.40.190.10">
    <property type="entry name" value="Periplasmic binding protein-like II"/>
    <property type="match status" value="1"/>
</dbReference>
<dbReference type="Gene3D" id="3.10.105.10">
    <property type="entry name" value="Dipeptide-binding Protein, Domain 3"/>
    <property type="match status" value="1"/>
</dbReference>
<gene>
    <name evidence="2" type="ORF">GCM10017584_20010</name>
</gene>
<dbReference type="CDD" id="cd08509">
    <property type="entry name" value="PBP2_TmCBP_oligosaccharides_like"/>
    <property type="match status" value="1"/>
</dbReference>
<dbReference type="Proteomes" id="UP001142372">
    <property type="component" value="Unassembled WGS sequence"/>
</dbReference>
<feature type="domain" description="Solute-binding protein family 5" evidence="1">
    <location>
        <begin position="80"/>
        <end position="433"/>
    </location>
</feature>
<dbReference type="AlphaFoldDB" id="A0A9W6M071"/>
<dbReference type="GO" id="GO:0042597">
    <property type="term" value="C:periplasmic space"/>
    <property type="evidence" value="ECO:0007669"/>
    <property type="project" value="UniProtKB-ARBA"/>
</dbReference>
<dbReference type="PIRSF" id="PIRSF002741">
    <property type="entry name" value="MppA"/>
    <property type="match status" value="1"/>
</dbReference>
<reference evidence="2" key="2">
    <citation type="submission" date="2023-01" db="EMBL/GenBank/DDBJ databases">
        <authorList>
            <person name="Sun Q."/>
            <person name="Evtushenko L."/>
        </authorList>
    </citation>
    <scope>NUCLEOTIDE SEQUENCE</scope>
    <source>
        <strain evidence="2">VKM Ac-1401</strain>
    </source>
</reference>
<sequence>MAILATVAAAGLLLSGCSIQIKSEQDPSIPADTMLLAADKGTPMMERNFNPFAVNKRAASTYMYEPLTVINVLDGTQTMWLASAVDLPDAKTIDYTIRSGVTWSDGKPFTPADVVFTFDLIKKFPALDLKGAWQHIASIEVKGEHVIFHLKEADAPAADVISQTLMVPEHIWKNQEHPDTWRNPDPVGTGPYTLGNFSSQQYTMDKNESYWQADKVQVKHLVLPSATSELDIATKGFDWAYAFMSDVKGTWLSANPNNKYWFPPGGVISLMPNLTMKPFNDINVRRGIALALDKDKIADSATEGYLTAAGQTGLMLPNQEAELDTSIPDKGIIAQNTKAALAAFAASGYTQQGDKLVGRDGKQLAFSITTANGYSDWLRAVQEVRKELGALGIDVSIKQPQPPGYQQAIQNGDFQVAMGGMGGGIIFQNYNGLLNSAFATPIGKPTASNFQRYKSPSTDALLQEYKSSTDDAERLAISHRLQNVVYDELPVIGLYYGGLWGLYNDAKFTGWPDAKNPYAPPQTYDQTPLLVFTHLKLRKEGE</sequence>
<dbReference type="GO" id="GO:0043190">
    <property type="term" value="C:ATP-binding cassette (ABC) transporter complex"/>
    <property type="evidence" value="ECO:0007669"/>
    <property type="project" value="InterPro"/>
</dbReference>
<dbReference type="SUPFAM" id="SSF53850">
    <property type="entry name" value="Periplasmic binding protein-like II"/>
    <property type="match status" value="1"/>
</dbReference>
<name>A0A9W6M071_9MICO</name>